<reference evidence="2" key="1">
    <citation type="submission" date="2023-06" db="EMBL/GenBank/DDBJ databases">
        <title>Reference genome for the Northern bat (Eptesicus nilssonii), a most northern bat species.</title>
        <authorList>
            <person name="Laine V.N."/>
            <person name="Pulliainen A.T."/>
            <person name="Lilley T.M."/>
        </authorList>
    </citation>
    <scope>NUCLEOTIDE SEQUENCE</scope>
    <source>
        <strain evidence="2">BLF_Eptnil</strain>
        <tissue evidence="2">Kidney</tissue>
    </source>
</reference>
<protein>
    <submittedName>
        <fullName evidence="2">Uncharacterized protein</fullName>
    </submittedName>
</protein>
<comment type="caution">
    <text evidence="2">The sequence shown here is derived from an EMBL/GenBank/DDBJ whole genome shotgun (WGS) entry which is preliminary data.</text>
</comment>
<evidence type="ECO:0000313" key="3">
    <source>
        <dbReference type="Proteomes" id="UP001177744"/>
    </source>
</evidence>
<sequence>MEEVKISTLTSVWKKFILTLMNDFEWFSTSVVAVTADVVEIASKVELEVEPENVTELLQFYDKTLMDVVKIFEITARKLEYYINLINKAAPRLRGLTNIGKSSTVSKMLSNRITIYRKIVPERKSHHHPDQSAAVNIEERPSASKKIITSEGSDDVKRAAPGDPSKYLGEPSAAPERAPLSIWASPEQCLPWPWVRLPEVLTTPARAQHAT</sequence>
<accession>A0AA40HYP6</accession>
<feature type="region of interest" description="Disordered" evidence="1">
    <location>
        <begin position="121"/>
        <end position="173"/>
    </location>
</feature>
<gene>
    <name evidence="2" type="ORF">QTO34_018329</name>
</gene>
<proteinExistence type="predicted"/>
<dbReference type="AlphaFoldDB" id="A0AA40HYP6"/>
<organism evidence="2 3">
    <name type="scientific">Cnephaeus nilssonii</name>
    <name type="common">Northern bat</name>
    <name type="synonym">Eptesicus nilssonii</name>
    <dbReference type="NCBI Taxonomy" id="3371016"/>
    <lineage>
        <taxon>Eukaryota</taxon>
        <taxon>Metazoa</taxon>
        <taxon>Chordata</taxon>
        <taxon>Craniata</taxon>
        <taxon>Vertebrata</taxon>
        <taxon>Euteleostomi</taxon>
        <taxon>Mammalia</taxon>
        <taxon>Eutheria</taxon>
        <taxon>Laurasiatheria</taxon>
        <taxon>Chiroptera</taxon>
        <taxon>Yangochiroptera</taxon>
        <taxon>Vespertilionidae</taxon>
        <taxon>Cnephaeus</taxon>
    </lineage>
</organism>
<name>A0AA40HYP6_CNENI</name>
<evidence type="ECO:0000313" key="2">
    <source>
        <dbReference type="EMBL" id="KAK1339773.1"/>
    </source>
</evidence>
<keyword evidence="3" id="KW-1185">Reference proteome</keyword>
<dbReference type="EMBL" id="JAULJE010000008">
    <property type="protein sequence ID" value="KAK1339773.1"/>
    <property type="molecule type" value="Genomic_DNA"/>
</dbReference>
<dbReference type="Proteomes" id="UP001177744">
    <property type="component" value="Unassembled WGS sequence"/>
</dbReference>
<evidence type="ECO:0000256" key="1">
    <source>
        <dbReference type="SAM" id="MobiDB-lite"/>
    </source>
</evidence>